<evidence type="ECO:0000313" key="7">
    <source>
        <dbReference type="Proteomes" id="UP000192678"/>
    </source>
</evidence>
<protein>
    <submittedName>
        <fullName evidence="6">2-dehydro-3-deoxyphosphogluconate aldolase / (4S)-4-hydroxy-2-oxoglutarate aldolase</fullName>
    </submittedName>
</protein>
<dbReference type="PANTHER" id="PTHR30246:SF1">
    <property type="entry name" value="2-DEHYDRO-3-DEOXY-6-PHOSPHOGALACTONATE ALDOLASE-RELATED"/>
    <property type="match status" value="1"/>
</dbReference>
<keyword evidence="7" id="KW-1185">Reference proteome</keyword>
<evidence type="ECO:0000313" key="6">
    <source>
        <dbReference type="EMBL" id="SMD18413.1"/>
    </source>
</evidence>
<dbReference type="CDD" id="cd00452">
    <property type="entry name" value="KDPG_aldolase"/>
    <property type="match status" value="1"/>
</dbReference>
<dbReference type="PANTHER" id="PTHR30246">
    <property type="entry name" value="2-KETO-3-DEOXY-6-PHOSPHOGLUCONATE ALDOLASE"/>
    <property type="match status" value="1"/>
</dbReference>
<dbReference type="AlphaFoldDB" id="A0A1W2F977"/>
<dbReference type="RefSeq" id="WP_084292535.1">
    <property type="nucleotide sequence ID" value="NZ_FWYB01000026.1"/>
</dbReference>
<reference evidence="6 7" key="1">
    <citation type="submission" date="2017-04" db="EMBL/GenBank/DDBJ databases">
        <authorList>
            <person name="Afonso C.L."/>
            <person name="Miller P.J."/>
            <person name="Scott M.A."/>
            <person name="Spackman E."/>
            <person name="Goraichik I."/>
            <person name="Dimitrov K.M."/>
            <person name="Suarez D.L."/>
            <person name="Swayne D.E."/>
        </authorList>
    </citation>
    <scope>NUCLEOTIDE SEQUENCE [LARGE SCALE GENOMIC DNA]</scope>
    <source>
        <strain evidence="6 7">DSM 19625</strain>
    </source>
</reference>
<organism evidence="6 7">
    <name type="scientific">Pedobacter nyackensis</name>
    <dbReference type="NCBI Taxonomy" id="475255"/>
    <lineage>
        <taxon>Bacteria</taxon>
        <taxon>Pseudomonadati</taxon>
        <taxon>Bacteroidota</taxon>
        <taxon>Sphingobacteriia</taxon>
        <taxon>Sphingobacteriales</taxon>
        <taxon>Sphingobacteriaceae</taxon>
        <taxon>Pedobacter</taxon>
    </lineage>
</organism>
<comment type="similarity">
    <text evidence="2">Belongs to the KHG/KDPG aldolase family.</text>
</comment>
<evidence type="ECO:0000256" key="3">
    <source>
        <dbReference type="ARBA" id="ARBA00011233"/>
    </source>
</evidence>
<dbReference type="Gene3D" id="3.20.20.70">
    <property type="entry name" value="Aldolase class I"/>
    <property type="match status" value="1"/>
</dbReference>
<gene>
    <name evidence="6" type="ORF">SAMN04488101_12626</name>
</gene>
<dbReference type="Pfam" id="PF01081">
    <property type="entry name" value="Aldolase"/>
    <property type="match status" value="1"/>
</dbReference>
<evidence type="ECO:0000256" key="1">
    <source>
        <dbReference type="ARBA" id="ARBA00004761"/>
    </source>
</evidence>
<keyword evidence="4" id="KW-0456">Lyase</keyword>
<evidence type="ECO:0000256" key="2">
    <source>
        <dbReference type="ARBA" id="ARBA00006906"/>
    </source>
</evidence>
<proteinExistence type="inferred from homology"/>
<dbReference type="InterPro" id="IPR000887">
    <property type="entry name" value="Aldlse_KDPG_KHG"/>
</dbReference>
<name>A0A1W2F977_9SPHI</name>
<comment type="pathway">
    <text evidence="1">Carbohydrate acid metabolism.</text>
</comment>
<evidence type="ECO:0000256" key="4">
    <source>
        <dbReference type="ARBA" id="ARBA00023239"/>
    </source>
</evidence>
<keyword evidence="5" id="KW-0119">Carbohydrate metabolism</keyword>
<dbReference type="OrthoDB" id="9802667at2"/>
<dbReference type="SUPFAM" id="SSF51569">
    <property type="entry name" value="Aldolase"/>
    <property type="match status" value="1"/>
</dbReference>
<comment type="subunit">
    <text evidence="3">Homotrimer.</text>
</comment>
<accession>A0A1W2F977</accession>
<dbReference type="EMBL" id="FWYB01000026">
    <property type="protein sequence ID" value="SMD18413.1"/>
    <property type="molecule type" value="Genomic_DNA"/>
</dbReference>
<dbReference type="InterPro" id="IPR013785">
    <property type="entry name" value="Aldolase_TIM"/>
</dbReference>
<evidence type="ECO:0000256" key="5">
    <source>
        <dbReference type="ARBA" id="ARBA00023277"/>
    </source>
</evidence>
<dbReference type="GO" id="GO:0016829">
    <property type="term" value="F:lyase activity"/>
    <property type="evidence" value="ECO:0007669"/>
    <property type="project" value="UniProtKB-KW"/>
</dbReference>
<dbReference type="Proteomes" id="UP000192678">
    <property type="component" value="Unassembled WGS sequence"/>
</dbReference>
<dbReference type="STRING" id="475255.SAMN04488101_12626"/>
<sequence length="217" mass="23944">MNIETNPLVVIQDYPVIPVYYNEDPQTCIEVLKASYAGGIRVFEFTNRGANAPENFEAMVNYRNEHLQDMKLGIGTIKTVAQAEAYIKLKADFIVSPIVKADLAAVAAANKILWIPGCMTPTEINLAEELGAPLVKLFPGDTLGIGFLKAIKPLFPNLKFMPTGGVDVNKENIDNWLNAGVTALGFGSKLFQQPENATNYNWLTERCQLLIQLVNKK</sequence>